<name>A0ABR8VNB7_9BACI</name>
<dbReference type="NCBIfam" id="TIGR01167">
    <property type="entry name" value="LPXTG_anchor"/>
    <property type="match status" value="1"/>
</dbReference>
<protein>
    <submittedName>
        <fullName evidence="2">LPXTG cell wall anchor domain-containing protein</fullName>
    </submittedName>
</protein>
<proteinExistence type="predicted"/>
<sequence>MTVEVSGIGQALITRKTPTYTMTTQIQQGNFDNTTHIYAGNQVIEEQQYRANGVTGIILHQAIKQWIDGKYQVVAQKVVDEEKALTANTASIDAPATEYLTLLDGAEETQETEEPKETTAKVTSKPKSLWQDLFTIPIAYAEEEPNVTENLSEDIDQEDVMVENDATFSTTILGSASLPPNEAAVFDEQDSAGDLEDETHTYQGLLNEYDVSVYEDTNLLQQARIPEDDMLMVELPAAEEREEPVTLAVQPQAENLQTGQKKKDGEIVPIQDGKLPALGKRSSVLYVGIGLLCLGSALFFFIRRRKQRQGGKPNA</sequence>
<comment type="caution">
    <text evidence="2">The sequence shown here is derived from an EMBL/GenBank/DDBJ whole genome shotgun (WGS) entry which is preliminary data.</text>
</comment>
<evidence type="ECO:0000256" key="1">
    <source>
        <dbReference type="SAM" id="Phobius"/>
    </source>
</evidence>
<dbReference type="RefSeq" id="WP_191813570.1">
    <property type="nucleotide sequence ID" value="NZ_JACSPV010000023.1"/>
</dbReference>
<organism evidence="2 3">
    <name type="scientific">Bacillus norwichensis</name>
    <dbReference type="NCBI Taxonomy" id="2762217"/>
    <lineage>
        <taxon>Bacteria</taxon>
        <taxon>Bacillati</taxon>
        <taxon>Bacillota</taxon>
        <taxon>Bacilli</taxon>
        <taxon>Bacillales</taxon>
        <taxon>Bacillaceae</taxon>
        <taxon>Bacillus</taxon>
    </lineage>
</organism>
<dbReference type="Proteomes" id="UP000648182">
    <property type="component" value="Unassembled WGS sequence"/>
</dbReference>
<feature type="transmembrane region" description="Helical" evidence="1">
    <location>
        <begin position="284"/>
        <end position="302"/>
    </location>
</feature>
<reference evidence="2 3" key="1">
    <citation type="submission" date="2020-08" db="EMBL/GenBank/DDBJ databases">
        <title>A Genomic Blueprint of the Chicken Gut Microbiome.</title>
        <authorList>
            <person name="Gilroy R."/>
            <person name="Ravi A."/>
            <person name="Getino M."/>
            <person name="Pursley I."/>
            <person name="Horton D.L."/>
            <person name="Alikhan N.-F."/>
            <person name="Baker D."/>
            <person name="Gharbi K."/>
            <person name="Hall N."/>
            <person name="Watson M."/>
            <person name="Adriaenssens E.M."/>
            <person name="Foster-Nyarko E."/>
            <person name="Jarju S."/>
            <person name="Secka A."/>
            <person name="Antonio M."/>
            <person name="Oren A."/>
            <person name="Chaudhuri R."/>
            <person name="La Ragione R.M."/>
            <person name="Hildebrand F."/>
            <person name="Pallen M.J."/>
        </authorList>
    </citation>
    <scope>NUCLEOTIDE SEQUENCE [LARGE SCALE GENOMIC DNA]</scope>
    <source>
        <strain evidence="2 3">Sa1BUA2</strain>
    </source>
</reference>
<dbReference type="EMBL" id="JACSPV010000023">
    <property type="protein sequence ID" value="MBD8006056.1"/>
    <property type="molecule type" value="Genomic_DNA"/>
</dbReference>
<gene>
    <name evidence="2" type="ORF">H9631_13310</name>
</gene>
<evidence type="ECO:0000313" key="3">
    <source>
        <dbReference type="Proteomes" id="UP000648182"/>
    </source>
</evidence>
<keyword evidence="3" id="KW-1185">Reference proteome</keyword>
<accession>A0ABR8VNB7</accession>
<keyword evidence="1" id="KW-1133">Transmembrane helix</keyword>
<keyword evidence="1" id="KW-0472">Membrane</keyword>
<keyword evidence="1" id="KW-0812">Transmembrane</keyword>
<evidence type="ECO:0000313" key="2">
    <source>
        <dbReference type="EMBL" id="MBD8006056.1"/>
    </source>
</evidence>